<gene>
    <name evidence="3" type="ORF">MNBD_ALPHA02-2570</name>
</gene>
<dbReference type="SMART" id="SM00283">
    <property type="entry name" value="MA"/>
    <property type="match status" value="1"/>
</dbReference>
<dbReference type="GO" id="GO:0007165">
    <property type="term" value="P:signal transduction"/>
    <property type="evidence" value="ECO:0007669"/>
    <property type="project" value="UniProtKB-KW"/>
</dbReference>
<dbReference type="GO" id="GO:0016020">
    <property type="term" value="C:membrane"/>
    <property type="evidence" value="ECO:0007669"/>
    <property type="project" value="InterPro"/>
</dbReference>
<dbReference type="PANTHER" id="PTHR32089">
    <property type="entry name" value="METHYL-ACCEPTING CHEMOTAXIS PROTEIN MCPB"/>
    <property type="match status" value="1"/>
</dbReference>
<dbReference type="Gene3D" id="1.10.287.950">
    <property type="entry name" value="Methyl-accepting chemotaxis protein"/>
    <property type="match status" value="1"/>
</dbReference>
<dbReference type="PROSITE" id="PS50111">
    <property type="entry name" value="CHEMOTAXIS_TRANSDUC_2"/>
    <property type="match status" value="1"/>
</dbReference>
<proteinExistence type="predicted"/>
<dbReference type="SUPFAM" id="SSF141371">
    <property type="entry name" value="PilZ domain-like"/>
    <property type="match status" value="1"/>
</dbReference>
<evidence type="ECO:0000259" key="2">
    <source>
        <dbReference type="PROSITE" id="PS50111"/>
    </source>
</evidence>
<protein>
    <submittedName>
        <fullName evidence="3">PUTATIVE MCP-DOMAIN SIGNAL TRANSDUCTION PROTEIN</fullName>
    </submittedName>
</protein>
<sequence>MILNMYILLRNILNIMRKGMAIVISPWHHRNMSSDKKKPGAALADTENRLKEALAQLDQEKDLLCQQKQESLKMKQKAGLARDLQNQVQSELDFLKEFAGQTKTSLFKMADSIDIELQNNIQNITTQAEKANHIAARLTGSAETVGHKSNLVAQSAAQALDNTATVQQSAEGLSIAVETIARQMEQTTELTQKAVSISDNTQQTIFGLEQAAQGIGDIIGLISNIAGQTNLLALNATIEAARAGDAGKGFAVVAAEVKDLASQTTRSIGEITGHIEGIQAKVAEAVTDIDKIKKSIDEVQESSDVIRDELARQSDATQEITTNVTGARNSVQTVTDGAQDISDEATSNVEIVREINHISEGLAEQVLSIRTNMMEIIQCALDENERRESRRFTTSVKSTIRMNGSKEDIPVQIMDFSAGGLKIKLLDKPLSDDVTNGEISTGESGTTITFNIRNINDDIINAQFDEGEDEDLIRMFNVYLQSQGPEKDQSDLMDDVELFG</sequence>
<dbReference type="PANTHER" id="PTHR32089:SF112">
    <property type="entry name" value="LYSOZYME-LIKE PROTEIN-RELATED"/>
    <property type="match status" value="1"/>
</dbReference>
<dbReference type="SUPFAM" id="SSF58104">
    <property type="entry name" value="Methyl-accepting chemotaxis protein (MCP) signaling domain"/>
    <property type="match status" value="1"/>
</dbReference>
<accession>A0A3B0RTH9</accession>
<organism evidence="3">
    <name type="scientific">hydrothermal vent metagenome</name>
    <dbReference type="NCBI Taxonomy" id="652676"/>
    <lineage>
        <taxon>unclassified sequences</taxon>
        <taxon>metagenomes</taxon>
        <taxon>ecological metagenomes</taxon>
    </lineage>
</organism>
<dbReference type="InterPro" id="IPR004089">
    <property type="entry name" value="MCPsignal_dom"/>
</dbReference>
<reference evidence="3" key="1">
    <citation type="submission" date="2018-06" db="EMBL/GenBank/DDBJ databases">
        <authorList>
            <person name="Zhirakovskaya E."/>
        </authorList>
    </citation>
    <scope>NUCLEOTIDE SEQUENCE</scope>
</reference>
<dbReference type="Pfam" id="PF07238">
    <property type="entry name" value="PilZ"/>
    <property type="match status" value="1"/>
</dbReference>
<dbReference type="InterPro" id="IPR009875">
    <property type="entry name" value="PilZ_domain"/>
</dbReference>
<dbReference type="AlphaFoldDB" id="A0A3B0RTH9"/>
<keyword evidence="1" id="KW-0807">Transducer</keyword>
<dbReference type="EMBL" id="UOED01000068">
    <property type="protein sequence ID" value="VAV91688.1"/>
    <property type="molecule type" value="Genomic_DNA"/>
</dbReference>
<evidence type="ECO:0000256" key="1">
    <source>
        <dbReference type="ARBA" id="ARBA00023224"/>
    </source>
</evidence>
<feature type="domain" description="Methyl-accepting transducer" evidence="2">
    <location>
        <begin position="109"/>
        <end position="353"/>
    </location>
</feature>
<dbReference type="GO" id="GO:0035438">
    <property type="term" value="F:cyclic-di-GMP binding"/>
    <property type="evidence" value="ECO:0007669"/>
    <property type="project" value="InterPro"/>
</dbReference>
<dbReference type="Pfam" id="PF00015">
    <property type="entry name" value="MCPsignal"/>
    <property type="match status" value="1"/>
</dbReference>
<evidence type="ECO:0000313" key="3">
    <source>
        <dbReference type="EMBL" id="VAV91688.1"/>
    </source>
</evidence>
<name>A0A3B0RTH9_9ZZZZ</name>